<sequence>MAERLTVVFLTASADSMYPIGKSREPPKHVGSWRCSVSRFRSPSIIALGSVVSPPYPHRS</sequence>
<keyword evidence="1" id="KW-0614">Plasmid</keyword>
<protein>
    <submittedName>
        <fullName evidence="1">Uncharacterized protein</fullName>
    </submittedName>
</protein>
<dbReference type="KEGG" id="roz:CBI38_31555"/>
<dbReference type="Proteomes" id="UP000245711">
    <property type="component" value="Plasmid pRB98"/>
</dbReference>
<evidence type="ECO:0000313" key="1">
    <source>
        <dbReference type="EMBL" id="AWK76086.1"/>
    </source>
</evidence>
<organism evidence="1 2">
    <name type="scientific">Rhodococcus oxybenzonivorans</name>
    <dbReference type="NCBI Taxonomy" id="1990687"/>
    <lineage>
        <taxon>Bacteria</taxon>
        <taxon>Bacillati</taxon>
        <taxon>Actinomycetota</taxon>
        <taxon>Actinomycetes</taxon>
        <taxon>Mycobacteriales</taxon>
        <taxon>Nocardiaceae</taxon>
        <taxon>Rhodococcus</taxon>
    </lineage>
</organism>
<gene>
    <name evidence="1" type="ORF">CBI38_31555</name>
</gene>
<accession>A0A2S2C5C3</accession>
<evidence type="ECO:0000313" key="2">
    <source>
        <dbReference type="Proteomes" id="UP000245711"/>
    </source>
</evidence>
<reference evidence="1 2" key="1">
    <citation type="submission" date="2017-05" db="EMBL/GenBank/DDBJ databases">
        <title>Isolation of Rhodococcus sp. S2-17 biodegrading of BP-3.</title>
        <authorList>
            <person name="Lee Y."/>
            <person name="Kim K.H."/>
            <person name="Chun B.H."/>
            <person name="Jung H.S."/>
            <person name="Jeon C.O."/>
        </authorList>
    </citation>
    <scope>NUCLEOTIDE SEQUENCE [LARGE SCALE GENOMIC DNA]</scope>
    <source>
        <strain evidence="1 2">S2-17</strain>
        <plasmid evidence="2">prb98</plasmid>
    </source>
</reference>
<dbReference type="AlphaFoldDB" id="A0A2S2C5C3"/>
<dbReference type="OrthoDB" id="9863331at2"/>
<dbReference type="EMBL" id="CP021355">
    <property type="protein sequence ID" value="AWK76086.1"/>
    <property type="molecule type" value="Genomic_DNA"/>
</dbReference>
<geneLocation type="plasmid" evidence="2">
    <name>prb98</name>
</geneLocation>
<keyword evidence="2" id="KW-1185">Reference proteome</keyword>
<proteinExistence type="predicted"/>
<name>A0A2S2C5C3_9NOCA</name>